<feature type="region of interest" description="Disordered" evidence="2">
    <location>
        <begin position="85"/>
        <end position="109"/>
    </location>
</feature>
<organism evidence="3 4">
    <name type="scientific">Drosophila kikkawai</name>
    <name type="common">Fruit fly</name>
    <dbReference type="NCBI Taxonomy" id="30033"/>
    <lineage>
        <taxon>Eukaryota</taxon>
        <taxon>Metazoa</taxon>
        <taxon>Ecdysozoa</taxon>
        <taxon>Arthropoda</taxon>
        <taxon>Hexapoda</taxon>
        <taxon>Insecta</taxon>
        <taxon>Pterygota</taxon>
        <taxon>Neoptera</taxon>
        <taxon>Endopterygota</taxon>
        <taxon>Diptera</taxon>
        <taxon>Brachycera</taxon>
        <taxon>Muscomorpha</taxon>
        <taxon>Ephydroidea</taxon>
        <taxon>Drosophilidae</taxon>
        <taxon>Drosophila</taxon>
        <taxon>Sophophora</taxon>
    </lineage>
</organism>
<dbReference type="Pfam" id="PF04979">
    <property type="entry name" value="IPP-2"/>
    <property type="match status" value="1"/>
</dbReference>
<dbReference type="GO" id="GO:0009966">
    <property type="term" value="P:regulation of signal transduction"/>
    <property type="evidence" value="ECO:0007669"/>
    <property type="project" value="InterPro"/>
</dbReference>
<dbReference type="Gene3D" id="6.10.250.1050">
    <property type="match status" value="2"/>
</dbReference>
<dbReference type="PANTHER" id="PTHR12398">
    <property type="entry name" value="PROTEIN PHOSPHATASE INHIBITOR"/>
    <property type="match status" value="1"/>
</dbReference>
<gene>
    <name evidence="4" type="primary">LOC108076953</name>
</gene>
<comment type="similarity">
    <text evidence="1">Belongs to the protein phosphatase inhibitor 2 family.</text>
</comment>
<reference evidence="3" key="1">
    <citation type="submission" date="2025-05" db="UniProtKB">
        <authorList>
            <consortium name="RefSeq"/>
        </authorList>
    </citation>
    <scope>NUCLEOTIDE SEQUENCE [LARGE SCALE GENOMIC DNA]</scope>
    <source>
        <strain evidence="3">14028-0561.14</strain>
    </source>
</reference>
<dbReference type="Proteomes" id="UP001652661">
    <property type="component" value="Chromosome 2L"/>
</dbReference>
<evidence type="ECO:0000313" key="3">
    <source>
        <dbReference type="Proteomes" id="UP001652661"/>
    </source>
</evidence>
<name>A0A6P4IRN6_DROKI</name>
<feature type="compositionally biased region" description="Acidic residues" evidence="2">
    <location>
        <begin position="91"/>
        <end position="109"/>
    </location>
</feature>
<dbReference type="OMA" id="HPVGKDY"/>
<proteinExistence type="inferred from homology"/>
<evidence type="ECO:0000313" key="4">
    <source>
        <dbReference type="RefSeq" id="XP_017025491.1"/>
    </source>
</evidence>
<dbReference type="PANTHER" id="PTHR12398:SF20">
    <property type="entry name" value="PROTEIN PHOSPHATASE 1 REGULATORY INHIBITOR SUBUNIT 2"/>
    <property type="match status" value="1"/>
</dbReference>
<dbReference type="AlphaFoldDB" id="A0A6P4IRN6"/>
<evidence type="ECO:0000256" key="1">
    <source>
        <dbReference type="ARBA" id="ARBA00005472"/>
    </source>
</evidence>
<dbReference type="RefSeq" id="XP_017025491.1">
    <property type="nucleotide sequence ID" value="XM_017170002.2"/>
</dbReference>
<sequence>MHQNTMDTNDVKGILKSGPISSNLVVRSAKFDEVNILATFHPVNKDYGHMIIDEPKTPFVFEDEIPPELDMNALVEKLRITSRSQMPSFGFDDDSDESSEEEDFPESLEEQARRLEFERRRKLHYTEFFSVPLARRLIAEEFGCNSSSEESISIETNGVSIDKCSEMCPPCGEFSLACSSLHSGVSVDSSVEYEPGYDPKHPCYQKLMAKIDEPIAESPKYSSLSRLQTIPSVVSESLVPTVPHASTRVTTTGRITIKPAQSISNMGPVSTRICTANGNSKDQSKWKRTR</sequence>
<dbReference type="OrthoDB" id="551302at2759"/>
<evidence type="ECO:0000256" key="2">
    <source>
        <dbReference type="SAM" id="MobiDB-lite"/>
    </source>
</evidence>
<dbReference type="GO" id="GO:0004864">
    <property type="term" value="F:protein phosphatase inhibitor activity"/>
    <property type="evidence" value="ECO:0007669"/>
    <property type="project" value="UniProtKB-KW"/>
</dbReference>
<dbReference type="GeneID" id="108076953"/>
<protein>
    <submittedName>
        <fullName evidence="4">Protein phosphatase inhibitor 2</fullName>
    </submittedName>
</protein>
<keyword evidence="4" id="KW-0650">Protein phosphatase inhibitor</keyword>
<accession>A0A6P4IRN6</accession>
<reference evidence="4" key="2">
    <citation type="submission" date="2025-08" db="UniProtKB">
        <authorList>
            <consortium name="RefSeq"/>
        </authorList>
    </citation>
    <scope>IDENTIFICATION</scope>
    <source>
        <strain evidence="4">14028-0561.14</strain>
        <tissue evidence="4">Whole fly</tissue>
    </source>
</reference>
<feature type="compositionally biased region" description="Polar residues" evidence="2">
    <location>
        <begin position="268"/>
        <end position="281"/>
    </location>
</feature>
<dbReference type="InterPro" id="IPR007062">
    <property type="entry name" value="PPI-2"/>
</dbReference>
<keyword evidence="3" id="KW-1185">Reference proteome</keyword>
<feature type="region of interest" description="Disordered" evidence="2">
    <location>
        <begin position="268"/>
        <end position="290"/>
    </location>
</feature>